<dbReference type="PROSITE" id="PS00137">
    <property type="entry name" value="SUBTILASE_HIS"/>
    <property type="match status" value="1"/>
</dbReference>
<dbReference type="GO" id="GO:0005975">
    <property type="term" value="P:carbohydrate metabolic process"/>
    <property type="evidence" value="ECO:0007669"/>
    <property type="project" value="UniProtKB-ARBA"/>
</dbReference>
<dbReference type="AlphaFoldDB" id="R1G9J5"/>
<dbReference type="PROSITE" id="PS51892">
    <property type="entry name" value="SUBTILASE"/>
    <property type="match status" value="1"/>
</dbReference>
<keyword evidence="3 6" id="KW-0378">Hydrolase</keyword>
<feature type="active site" description="Charge relay system" evidence="5 6">
    <location>
        <position position="193"/>
    </location>
</feature>
<gene>
    <name evidence="10" type="ORF">H480_13538</name>
</gene>
<dbReference type="InterPro" id="IPR050131">
    <property type="entry name" value="Peptidase_S8_subtilisin-like"/>
</dbReference>
<dbReference type="PRINTS" id="PR00723">
    <property type="entry name" value="SUBTILISIN"/>
</dbReference>
<evidence type="ECO:0000313" key="10">
    <source>
        <dbReference type="EMBL" id="EOD68023.1"/>
    </source>
</evidence>
<dbReference type="eggNOG" id="COG1404">
    <property type="taxonomic scope" value="Bacteria"/>
</dbReference>
<comment type="similarity">
    <text evidence="1 6 7">Belongs to the peptidase S8 family.</text>
</comment>
<dbReference type="Pfam" id="PF00082">
    <property type="entry name" value="Peptidase_S8"/>
    <property type="match status" value="1"/>
</dbReference>
<dbReference type="InterPro" id="IPR023828">
    <property type="entry name" value="Peptidase_S8_Ser-AS"/>
</dbReference>
<dbReference type="InterPro" id="IPR000209">
    <property type="entry name" value="Peptidase_S8/S53_dom"/>
</dbReference>
<evidence type="ECO:0000256" key="5">
    <source>
        <dbReference type="PIRSR" id="PIRSR615500-1"/>
    </source>
</evidence>
<accession>R1G9J5</accession>
<dbReference type="EMBL" id="AOUO01000181">
    <property type="protein sequence ID" value="EOD68023.1"/>
    <property type="molecule type" value="Genomic_DNA"/>
</dbReference>
<evidence type="ECO:0000256" key="8">
    <source>
        <dbReference type="SAM" id="MobiDB-lite"/>
    </source>
</evidence>
<feature type="active site" description="Charge relay system" evidence="5 6">
    <location>
        <position position="399"/>
    </location>
</feature>
<evidence type="ECO:0000256" key="4">
    <source>
        <dbReference type="ARBA" id="ARBA00022825"/>
    </source>
</evidence>
<dbReference type="PROSITE" id="PS00138">
    <property type="entry name" value="SUBTILASE_SER"/>
    <property type="match status" value="1"/>
</dbReference>
<evidence type="ECO:0000313" key="11">
    <source>
        <dbReference type="Proteomes" id="UP000014139"/>
    </source>
</evidence>
<dbReference type="GO" id="GO:0006508">
    <property type="term" value="P:proteolysis"/>
    <property type="evidence" value="ECO:0007669"/>
    <property type="project" value="UniProtKB-KW"/>
</dbReference>
<dbReference type="Proteomes" id="UP000014139">
    <property type="component" value="Unassembled WGS sequence"/>
</dbReference>
<keyword evidence="2 6" id="KW-0645">Protease</keyword>
<dbReference type="GO" id="GO:0004252">
    <property type="term" value="F:serine-type endopeptidase activity"/>
    <property type="evidence" value="ECO:0007669"/>
    <property type="project" value="UniProtKB-UniRule"/>
</dbReference>
<feature type="domain" description="Peptidase S8/S53" evidence="9">
    <location>
        <begin position="184"/>
        <end position="446"/>
    </location>
</feature>
<dbReference type="PANTHER" id="PTHR43806">
    <property type="entry name" value="PEPTIDASE S8"/>
    <property type="match status" value="1"/>
</dbReference>
<evidence type="ECO:0000259" key="9">
    <source>
        <dbReference type="Pfam" id="PF00082"/>
    </source>
</evidence>
<reference evidence="10 11" key="1">
    <citation type="submission" date="2013-02" db="EMBL/GenBank/DDBJ databases">
        <title>Draft genome sequence of Amycolatopsis vancoresmycina strain DSM 44592T.</title>
        <authorList>
            <person name="Kumar S."/>
            <person name="Kaur N."/>
            <person name="Kaur C."/>
            <person name="Raghava G.P.S."/>
            <person name="Mayilraj S."/>
        </authorList>
    </citation>
    <scope>NUCLEOTIDE SEQUENCE [LARGE SCALE GENOMIC DNA]</scope>
    <source>
        <strain evidence="10 11">DSM 44592</strain>
    </source>
</reference>
<proteinExistence type="inferred from homology"/>
<dbReference type="PANTHER" id="PTHR43806:SF11">
    <property type="entry name" value="CEREVISIN-RELATED"/>
    <property type="match status" value="1"/>
</dbReference>
<dbReference type="PATRIC" id="fig|1292037.4.peg.2584"/>
<dbReference type="SUPFAM" id="SSF52743">
    <property type="entry name" value="Subtilisin-like"/>
    <property type="match status" value="1"/>
</dbReference>
<sequence length="1035" mass="106551">MVLATSGTTAGAAAGAAAPNPAPTRTVTLVTGDRVVLAGPRVISVQPGEGRSQLAFEQRTDVTGDVHVTPSDALPAVRSGRLDPLLFDVTALAAFGYDDQTRGDLPLIVGGGAAAARTEGLQAVRELTSIGATAVRAVKGRNALAQHLRAAAPRIWLDTPVRGTLDRSVPQIGAPAAWQAGLTGSGVTVAVLDSGIDTANPDLAGVVADAKDFSGSATGTADRWGHGTHVASIVTGRDAKYRGVAPGVRLLNGKVLGDNGSGLESGIIAGMEWAAGAGAKVVNLSLGTRFPSDGTDALSQAVDRLTEQTGTLFVAAAGNDGYLVTSPGAASGALTVGAVDRDETLAPFSNRGPRPGDGAIKPDLTAPGVGIAAAKAHDSVLGATEPSVDENHMRLSGTSMAAPHVAGAAAILAQQHPDWKAPELKAALMGTAKPGTGLSVFQQGAGRVDVAKAVATPVVAAPASVSLGTARWPHDDDRPLVTTMTYRNTGPAPVTLALTTDVRDPAGAAAPAGMFTVTPGSLTIPAGGTAQATVTADTRVTGPDGGYQGVVLAGDVRTPIAVTREAESYDVALDFLDEQGNPTENFSYGFTDIEHPRSFSGDTATARVPKGKYYFQATTWTDDRHYLFTVEPEFVVAGAARLTVDARTGVAPGVRFADRPAAKIGRAALGFERDASWGRLSTWDYIPDFGDFHVRPSTTSASSFDLAVEAQAAEPDGQGGFSTSGYLYNVRNHFTGSVPADPGFTVRDKEMARVRSEEAVTKPGSTGTREGIITRPLPYGLDEFYSPDQEWYPLFSEDGVSLLLDAVPRSYRLGHPALERWNAAVFGPAFPAGPRNRAVRQGDTIAVAVPLFTDQHAGRIADGAAVIGAHTTLSRDGREIGASATPGTGTFTVPPDTGLYVLHVDATRDNALSSTVVADWTFTSGTVPGATPVALPLPAVRYAPVVDAWNRVPGRLPTYLPITVDDNAGAAGKLTALSVSYDRGATWCAVPFTDTGALLVHPAGAASASLRATAIDAAGTRVDQTVIDAFLFTAG</sequence>
<evidence type="ECO:0000256" key="6">
    <source>
        <dbReference type="PROSITE-ProRule" id="PRU01240"/>
    </source>
</evidence>
<dbReference type="InterPro" id="IPR022398">
    <property type="entry name" value="Peptidase_S8_His-AS"/>
</dbReference>
<keyword evidence="11" id="KW-1185">Reference proteome</keyword>
<feature type="active site" description="Charge relay system" evidence="5 6">
    <location>
        <position position="226"/>
    </location>
</feature>
<keyword evidence="4 6" id="KW-0720">Serine protease</keyword>
<dbReference type="Gene3D" id="3.40.50.200">
    <property type="entry name" value="Peptidase S8/S53 domain"/>
    <property type="match status" value="1"/>
</dbReference>
<organism evidence="10 11">
    <name type="scientific">Amycolatopsis vancoresmycina DSM 44592</name>
    <dbReference type="NCBI Taxonomy" id="1292037"/>
    <lineage>
        <taxon>Bacteria</taxon>
        <taxon>Bacillati</taxon>
        <taxon>Actinomycetota</taxon>
        <taxon>Actinomycetes</taxon>
        <taxon>Pseudonocardiales</taxon>
        <taxon>Pseudonocardiaceae</taxon>
        <taxon>Amycolatopsis</taxon>
    </lineage>
</organism>
<protein>
    <submittedName>
        <fullName evidence="10">Peptidase S8/S53, subtilisin kexin sedolisin</fullName>
    </submittedName>
</protein>
<dbReference type="InterPro" id="IPR015500">
    <property type="entry name" value="Peptidase_S8_subtilisin-rel"/>
</dbReference>
<feature type="region of interest" description="Disordered" evidence="8">
    <location>
        <begin position="1"/>
        <end position="23"/>
    </location>
</feature>
<evidence type="ECO:0000256" key="1">
    <source>
        <dbReference type="ARBA" id="ARBA00011073"/>
    </source>
</evidence>
<dbReference type="Gene3D" id="2.60.40.10">
    <property type="entry name" value="Immunoglobulins"/>
    <property type="match status" value="1"/>
</dbReference>
<comment type="caution">
    <text evidence="10">The sequence shown here is derived from an EMBL/GenBank/DDBJ whole genome shotgun (WGS) entry which is preliminary data.</text>
</comment>
<dbReference type="InterPro" id="IPR013783">
    <property type="entry name" value="Ig-like_fold"/>
</dbReference>
<dbReference type="PROSITE" id="PS00136">
    <property type="entry name" value="SUBTILASE_ASP"/>
    <property type="match status" value="1"/>
</dbReference>
<dbReference type="InterPro" id="IPR036852">
    <property type="entry name" value="Peptidase_S8/S53_dom_sf"/>
</dbReference>
<name>R1G9J5_9PSEU</name>
<evidence type="ECO:0000256" key="2">
    <source>
        <dbReference type="ARBA" id="ARBA00022670"/>
    </source>
</evidence>
<evidence type="ECO:0000256" key="7">
    <source>
        <dbReference type="RuleBase" id="RU003355"/>
    </source>
</evidence>
<evidence type="ECO:0000256" key="3">
    <source>
        <dbReference type="ARBA" id="ARBA00022801"/>
    </source>
</evidence>
<dbReference type="InterPro" id="IPR023827">
    <property type="entry name" value="Peptidase_S8_Asp-AS"/>
</dbReference>